<dbReference type="AlphaFoldDB" id="A0AAD3CRY3"/>
<feature type="region of interest" description="Disordered" evidence="1">
    <location>
        <begin position="1"/>
        <end position="35"/>
    </location>
</feature>
<organism evidence="2 3">
    <name type="scientific">Chaetoceros tenuissimus</name>
    <dbReference type="NCBI Taxonomy" id="426638"/>
    <lineage>
        <taxon>Eukaryota</taxon>
        <taxon>Sar</taxon>
        <taxon>Stramenopiles</taxon>
        <taxon>Ochrophyta</taxon>
        <taxon>Bacillariophyta</taxon>
        <taxon>Coscinodiscophyceae</taxon>
        <taxon>Chaetocerotophycidae</taxon>
        <taxon>Chaetocerotales</taxon>
        <taxon>Chaetocerotaceae</taxon>
        <taxon>Chaetoceros</taxon>
    </lineage>
</organism>
<reference evidence="2 3" key="1">
    <citation type="journal article" date="2021" name="Sci. Rep.">
        <title>The genome of the diatom Chaetoceros tenuissimus carries an ancient integrated fragment of an extant virus.</title>
        <authorList>
            <person name="Hongo Y."/>
            <person name="Kimura K."/>
            <person name="Takaki Y."/>
            <person name="Yoshida Y."/>
            <person name="Baba S."/>
            <person name="Kobayashi G."/>
            <person name="Nagasaki K."/>
            <person name="Hano T."/>
            <person name="Tomaru Y."/>
        </authorList>
    </citation>
    <scope>NUCLEOTIDE SEQUENCE [LARGE SCALE GENOMIC DNA]</scope>
    <source>
        <strain evidence="2 3">NIES-3715</strain>
    </source>
</reference>
<proteinExistence type="predicted"/>
<keyword evidence="3" id="KW-1185">Reference proteome</keyword>
<evidence type="ECO:0000256" key="1">
    <source>
        <dbReference type="SAM" id="MobiDB-lite"/>
    </source>
</evidence>
<gene>
    <name evidence="2" type="ORF">CTEN210_07170</name>
</gene>
<comment type="caution">
    <text evidence="2">The sequence shown here is derived from an EMBL/GenBank/DDBJ whole genome shotgun (WGS) entry which is preliminary data.</text>
</comment>
<name>A0AAD3CRY3_9STRA</name>
<feature type="compositionally biased region" description="Polar residues" evidence="1">
    <location>
        <begin position="80"/>
        <end position="96"/>
    </location>
</feature>
<evidence type="ECO:0000313" key="2">
    <source>
        <dbReference type="EMBL" id="GFH50694.1"/>
    </source>
</evidence>
<accession>A0AAD3CRY3</accession>
<feature type="region of interest" description="Disordered" evidence="1">
    <location>
        <begin position="80"/>
        <end position="126"/>
    </location>
</feature>
<evidence type="ECO:0000313" key="3">
    <source>
        <dbReference type="Proteomes" id="UP001054902"/>
    </source>
</evidence>
<dbReference type="Proteomes" id="UP001054902">
    <property type="component" value="Unassembled WGS sequence"/>
</dbReference>
<sequence>MHGTPSQGTHCYKSSRSRGGGCHNQDKSSSGADPNTCVTIEGWESNTCVTIKGWEYKFFSKYVYRGTNQTVFYTTGPCMHSTSEHTASSTDSQGSEANLGAASPPALSESVPGHLPTTATGLNPSEPGGMYAGGFTAAALGYHAELMIEPDAGRDDMEKQMAE</sequence>
<feature type="compositionally biased region" description="Polar residues" evidence="1">
    <location>
        <begin position="1"/>
        <end position="14"/>
    </location>
</feature>
<protein>
    <submittedName>
        <fullName evidence="2">Uncharacterized protein</fullName>
    </submittedName>
</protein>
<dbReference type="EMBL" id="BLLK01000040">
    <property type="protein sequence ID" value="GFH50694.1"/>
    <property type="molecule type" value="Genomic_DNA"/>
</dbReference>